<keyword evidence="1" id="KW-0732">Signal</keyword>
<reference evidence="2 3" key="1">
    <citation type="submission" date="2019-04" db="EMBL/GenBank/DDBJ databases">
        <title>High contiguity whole genome sequence and gene annotation resource for two Venturia nashicola isolates.</title>
        <authorList>
            <person name="Prokchorchik M."/>
            <person name="Won K."/>
            <person name="Lee Y."/>
            <person name="Choi E.D."/>
            <person name="Segonzac C."/>
            <person name="Sohn K.H."/>
        </authorList>
    </citation>
    <scope>NUCLEOTIDE SEQUENCE [LARGE SCALE GENOMIC DNA]</scope>
    <source>
        <strain evidence="2 3">PRI2</strain>
    </source>
</reference>
<organism evidence="2 3">
    <name type="scientific">Venturia nashicola</name>
    <dbReference type="NCBI Taxonomy" id="86259"/>
    <lineage>
        <taxon>Eukaryota</taxon>
        <taxon>Fungi</taxon>
        <taxon>Dikarya</taxon>
        <taxon>Ascomycota</taxon>
        <taxon>Pezizomycotina</taxon>
        <taxon>Dothideomycetes</taxon>
        <taxon>Pleosporomycetidae</taxon>
        <taxon>Venturiales</taxon>
        <taxon>Venturiaceae</taxon>
        <taxon>Venturia</taxon>
    </lineage>
</organism>
<dbReference type="GO" id="GO:0016829">
    <property type="term" value="F:lyase activity"/>
    <property type="evidence" value="ECO:0007669"/>
    <property type="project" value="UniProtKB-KW"/>
</dbReference>
<gene>
    <name evidence="2" type="ORF">E6O75_ATG00838</name>
</gene>
<evidence type="ECO:0000313" key="3">
    <source>
        <dbReference type="Proteomes" id="UP000298493"/>
    </source>
</evidence>
<protein>
    <submittedName>
        <fullName evidence="2">Deoxyribodipyrimidine photo-lyase</fullName>
    </submittedName>
</protein>
<proteinExistence type="predicted"/>
<name>A0A4Z1PQG1_9PEZI</name>
<dbReference type="Proteomes" id="UP000298493">
    <property type="component" value="Unassembled WGS sequence"/>
</dbReference>
<feature type="chain" id="PRO_5021231135" evidence="1">
    <location>
        <begin position="18"/>
        <end position="106"/>
    </location>
</feature>
<keyword evidence="2" id="KW-0456">Lyase</keyword>
<evidence type="ECO:0000313" key="2">
    <source>
        <dbReference type="EMBL" id="TID26345.1"/>
    </source>
</evidence>
<keyword evidence="3" id="KW-1185">Reference proteome</keyword>
<dbReference type="EMBL" id="SNSC02000002">
    <property type="protein sequence ID" value="TID26345.1"/>
    <property type="molecule type" value="Genomic_DNA"/>
</dbReference>
<evidence type="ECO:0000256" key="1">
    <source>
        <dbReference type="SAM" id="SignalP"/>
    </source>
</evidence>
<dbReference type="AlphaFoldDB" id="A0A4Z1PQG1"/>
<comment type="caution">
    <text evidence="2">The sequence shown here is derived from an EMBL/GenBank/DDBJ whole genome shotgun (WGS) entry which is preliminary data.</text>
</comment>
<sequence>MQFSLTALLALPLLAAAGPMLDERGILTVANARPNFYHGKPVSDLPYRLTFTLGDRGNCSGYDYKRCKDQVLNPLFSFVNAPKRQWYQCWATPSKAADCYVWDGEF</sequence>
<accession>A0A4Z1PQG1</accession>
<feature type="signal peptide" evidence="1">
    <location>
        <begin position="1"/>
        <end position="17"/>
    </location>
</feature>